<reference evidence="2 3" key="1">
    <citation type="submission" date="2024-05" db="EMBL/GenBank/DDBJ databases">
        <title>Haplotype-resolved chromosome-level genome assembly of Huyou (Citrus changshanensis).</title>
        <authorList>
            <person name="Miao C."/>
            <person name="Chen W."/>
            <person name="Wu Y."/>
            <person name="Wang L."/>
            <person name="Zhao S."/>
            <person name="Grierson D."/>
            <person name="Xu C."/>
            <person name="Chen K."/>
        </authorList>
    </citation>
    <scope>NUCLEOTIDE SEQUENCE [LARGE SCALE GENOMIC DNA]</scope>
    <source>
        <strain evidence="2">01-14</strain>
        <tissue evidence="2">Leaf</tissue>
    </source>
</reference>
<dbReference type="PANTHER" id="PTHR47123">
    <property type="entry name" value="F-BOX PROTEIN SKIP23"/>
    <property type="match status" value="1"/>
</dbReference>
<keyword evidence="3" id="KW-1185">Reference proteome</keyword>
<sequence length="440" mass="49827">MDKTTLYWIKLPKDLRVSITKRLTRNEILVLRATCNRLRYLVPFPQRPVSPDSTLNIPSPVSSAVCDSGLLSLTQSTLYIIRPIYDTPAAASSSSSTCMWLVNVEELNSGRVRVKDPLTGALFRNLPSNSLPNSLNLLDYRVTEIAQSYGLGLASDHDDCKGRNAYFVQKVAVSPCFEDDSFTIMAIYSMKKLGIWRKNDPSWTQIPIGDGRVYVEDIAFHKGKFYALNQTGLTIAVEPKSFEVNEIVAPNPKFNGTGIKHLVKSFEDLFLVFKQIYCHDNVEINFEDEEESERYLYPVRVDVFKLDEEIKQWVHVVNGLKDTSFFVDNACSYSISTKEFPAFRENCVYLIDTLFIKDYDNKYPGWCTGVYDLKDGTVAPLSNFPIYSKNFWPPPSWLNTNGSRIEDEELKLAFGEIAAVLAGTRFEVICSLLRLAVLAT</sequence>
<dbReference type="PANTHER" id="PTHR47123:SF3">
    <property type="entry name" value="DUF295 DOMAIN-CONTAINING PROTEIN"/>
    <property type="match status" value="1"/>
</dbReference>
<evidence type="ECO:0000313" key="2">
    <source>
        <dbReference type="EMBL" id="KAK9227900.1"/>
    </source>
</evidence>
<gene>
    <name evidence="2" type="ORF">WN944_020844</name>
</gene>
<dbReference type="AlphaFoldDB" id="A0AAP0N0U8"/>
<dbReference type="EMBL" id="JBCGBO010000001">
    <property type="protein sequence ID" value="KAK9227900.1"/>
    <property type="molecule type" value="Genomic_DNA"/>
</dbReference>
<evidence type="ECO:0000313" key="3">
    <source>
        <dbReference type="Proteomes" id="UP001428341"/>
    </source>
</evidence>
<dbReference type="Pfam" id="PF03478">
    <property type="entry name" value="Beta-prop_KIB1-4"/>
    <property type="match status" value="1"/>
</dbReference>
<dbReference type="InterPro" id="IPR005174">
    <property type="entry name" value="KIB1-4_b-propeller"/>
</dbReference>
<dbReference type="Proteomes" id="UP001428341">
    <property type="component" value="Unassembled WGS sequence"/>
</dbReference>
<name>A0AAP0N0U8_9ROSI</name>
<evidence type="ECO:0000259" key="1">
    <source>
        <dbReference type="Pfam" id="PF03478"/>
    </source>
</evidence>
<organism evidence="2 3">
    <name type="scientific">Citrus x changshan-huyou</name>
    <dbReference type="NCBI Taxonomy" id="2935761"/>
    <lineage>
        <taxon>Eukaryota</taxon>
        <taxon>Viridiplantae</taxon>
        <taxon>Streptophyta</taxon>
        <taxon>Embryophyta</taxon>
        <taxon>Tracheophyta</taxon>
        <taxon>Spermatophyta</taxon>
        <taxon>Magnoliopsida</taxon>
        <taxon>eudicotyledons</taxon>
        <taxon>Gunneridae</taxon>
        <taxon>Pentapetalae</taxon>
        <taxon>rosids</taxon>
        <taxon>malvids</taxon>
        <taxon>Sapindales</taxon>
        <taxon>Rutaceae</taxon>
        <taxon>Aurantioideae</taxon>
        <taxon>Citrus</taxon>
    </lineage>
</organism>
<proteinExistence type="predicted"/>
<comment type="caution">
    <text evidence="2">The sequence shown here is derived from an EMBL/GenBank/DDBJ whole genome shotgun (WGS) entry which is preliminary data.</text>
</comment>
<feature type="domain" description="KIB1-4 beta-propeller" evidence="1">
    <location>
        <begin position="72"/>
        <end position="372"/>
    </location>
</feature>
<accession>A0AAP0N0U8</accession>
<protein>
    <recommendedName>
        <fullName evidence="1">KIB1-4 beta-propeller domain-containing protein</fullName>
    </recommendedName>
</protein>
<dbReference type="InterPro" id="IPR051304">
    <property type="entry name" value="SCF_F-box_domain"/>
</dbReference>